<reference evidence="2" key="1">
    <citation type="submission" date="2020-10" db="EMBL/GenBank/DDBJ databases">
        <title>Whole-genome sequence of Luteibacter sp. EIF3.</title>
        <authorList>
            <person name="Friedrich I."/>
            <person name="Hertel R."/>
            <person name="Daniel R."/>
        </authorList>
    </citation>
    <scope>NUCLEOTIDE SEQUENCE</scope>
    <source>
        <strain evidence="2">EIF3</strain>
    </source>
</reference>
<proteinExistence type="predicted"/>
<dbReference type="EMBL" id="CP063231">
    <property type="protein sequence ID" value="URL57195.1"/>
    <property type="molecule type" value="Genomic_DNA"/>
</dbReference>
<dbReference type="PANTHER" id="PTHR30441:SF8">
    <property type="entry name" value="DUF748 DOMAIN-CONTAINING PROTEIN"/>
    <property type="match status" value="1"/>
</dbReference>
<gene>
    <name evidence="2" type="ORF">IM816_11080</name>
</gene>
<feature type="transmembrane region" description="Helical" evidence="1">
    <location>
        <begin position="31"/>
        <end position="54"/>
    </location>
</feature>
<dbReference type="InterPro" id="IPR052894">
    <property type="entry name" value="AsmA-related"/>
</dbReference>
<keyword evidence="1" id="KW-0812">Transmembrane</keyword>
<dbReference type="Proteomes" id="UP001056681">
    <property type="component" value="Chromosome"/>
</dbReference>
<evidence type="ECO:0000313" key="2">
    <source>
        <dbReference type="EMBL" id="URL57195.1"/>
    </source>
</evidence>
<dbReference type="PANTHER" id="PTHR30441">
    <property type="entry name" value="DUF748 DOMAIN-CONTAINING PROTEIN"/>
    <property type="match status" value="1"/>
</dbReference>
<evidence type="ECO:0000256" key="1">
    <source>
        <dbReference type="SAM" id="Phobius"/>
    </source>
</evidence>
<sequence length="1196" mass="127654">METLKAKARVHWGRERERALSVYRSHRARRIAAGFLIAIVLFGLLGFFAAPPLIRSQLASRASAALGRPVTIGQVHLNPFTLALRIDRLHIGERDGKSAFVDVDQLVANASWASLFRAAPILDAVTLQGPHIRLRRDAPQRFNISDLIDRFAAKPGEPDTGPARFAVSNIAIHDGQVDFDDRVLNATNRVDHIELGVPFIASLPSDTDIFVQPLLAMNVDGSPLRVQGQTKPFASSRESLVSFRLDHLDLPRYLGFVPTPLPVAVPSGKLSGSLDLRFAMTNDAPRVILSGRLAVDDLQVNDASGTTLLALGHGDAELTALEPLTSRYRLATVSLDRLGLRYARLPGGRSNIDALAGSARAGPGAPPASNARPTDVRIDTLRWHNAHVEYADLAAPSPAHLVLDDLHGSLRGLSTVTAPIATLDAAARMADGDVATQGKLDLAAQHYTGALSLKRVSLARLMPLAPPLLDADVDGGSIDANGTLALDWHDAVAVRMTAAKARLDGFRLVPRNGRASPVTWTSMAASIALLDLSSSEARLDQLTLEGLALDVKRLANGSLDLAGIVTPSPALPAKASPSTAWRWSIGHVGLSQGSLAWRDAKTRDARDPVTLRATSLAIDGLSDDIRRPITIAFDGAVGEGTLAIDGQITPQPLDAKLTVKATRLDVAPLQSLATVPLNVRVGSGLLSLDGQVRYSARGNGAPEVAYRGQATLGRVRVLDKLTNEDFVRWASLSASGLAVQLGAGAPHVAIEGIALDDFYARVIVNANGRLNLQDVVASPEAPGAVSVTQAQAEPAPTKATVTEAPSAPAADIRIGQISLTKGRLNYTDNFIKPNYTADVTQLTGKIGAFGTAGGPPAELTLRGQLDENAPVDITGTINPLTPVAFLDIKATAEGIQLANLSPYSGKYAGYPITKGRLNVDVHYLLDQRKLTADNHIFIDQLTFGDRIEGPGISHLPVKLAVALLKDSQGRIDVRIPVSGSLDDPQFSVGGLVWRAIGNLIVKAVTSPFRLLASIGGSREDLGYVEFAPGSAVLDAAAQDKLAQIVKVLTDKPSISLDIVGRVDPDKDESGLRRVMVDDLVDQERANDKGDDTTPPAAEEQEKYLERAYRHASFPKPKNLIGLTKSQPPEVMRDLMETNMPVDADALRHLAERRANAVRQWLQGKVDDKRVFVVAPKTDAKGIDDGGRTTRVDFGLH</sequence>
<keyword evidence="3" id="KW-1185">Reference proteome</keyword>
<dbReference type="RefSeq" id="WP_250338125.1">
    <property type="nucleotide sequence ID" value="NZ_CP063231.1"/>
</dbReference>
<protein>
    <submittedName>
        <fullName evidence="2">DUF748 domain-containing protein</fullName>
    </submittedName>
</protein>
<dbReference type="Gene3D" id="3.30.1330.60">
    <property type="entry name" value="OmpA-like domain"/>
    <property type="match status" value="1"/>
</dbReference>
<keyword evidence="1" id="KW-1133">Transmembrane helix</keyword>
<dbReference type="InterPro" id="IPR036737">
    <property type="entry name" value="OmpA-like_sf"/>
</dbReference>
<keyword evidence="1" id="KW-0472">Membrane</keyword>
<dbReference type="InterPro" id="IPR008023">
    <property type="entry name" value="DUF748"/>
</dbReference>
<evidence type="ECO:0000313" key="3">
    <source>
        <dbReference type="Proteomes" id="UP001056681"/>
    </source>
</evidence>
<accession>A0ABY4T1P9</accession>
<organism evidence="2 3">
    <name type="scientific">Luteibacter flocculans</name>
    <dbReference type="NCBI Taxonomy" id="2780091"/>
    <lineage>
        <taxon>Bacteria</taxon>
        <taxon>Pseudomonadati</taxon>
        <taxon>Pseudomonadota</taxon>
        <taxon>Gammaproteobacteria</taxon>
        <taxon>Lysobacterales</taxon>
        <taxon>Rhodanobacteraceae</taxon>
        <taxon>Luteibacter</taxon>
    </lineage>
</organism>
<dbReference type="Pfam" id="PF05359">
    <property type="entry name" value="DUF748"/>
    <property type="match status" value="2"/>
</dbReference>
<name>A0ABY4T1P9_9GAMM</name>